<organism evidence="1 2">
    <name type="scientific">Saprolegnia diclina (strain VS20)</name>
    <dbReference type="NCBI Taxonomy" id="1156394"/>
    <lineage>
        <taxon>Eukaryota</taxon>
        <taxon>Sar</taxon>
        <taxon>Stramenopiles</taxon>
        <taxon>Oomycota</taxon>
        <taxon>Saprolegniomycetes</taxon>
        <taxon>Saprolegniales</taxon>
        <taxon>Saprolegniaceae</taxon>
        <taxon>Saprolegnia</taxon>
    </lineage>
</organism>
<evidence type="ECO:0000313" key="1">
    <source>
        <dbReference type="EMBL" id="EQC38990.1"/>
    </source>
</evidence>
<reference evidence="1 2" key="1">
    <citation type="submission" date="2012-04" db="EMBL/GenBank/DDBJ databases">
        <title>The Genome Sequence of Saprolegnia declina VS20.</title>
        <authorList>
            <consortium name="The Broad Institute Genome Sequencing Platform"/>
            <person name="Russ C."/>
            <person name="Nusbaum C."/>
            <person name="Tyler B."/>
            <person name="van West P."/>
            <person name="Dieguez-Uribeondo J."/>
            <person name="de Bruijn I."/>
            <person name="Tripathy S."/>
            <person name="Jiang R."/>
            <person name="Young S.K."/>
            <person name="Zeng Q."/>
            <person name="Gargeya S."/>
            <person name="Fitzgerald M."/>
            <person name="Haas B."/>
            <person name="Abouelleil A."/>
            <person name="Alvarado L."/>
            <person name="Arachchi H.M."/>
            <person name="Berlin A."/>
            <person name="Chapman S.B."/>
            <person name="Goldberg J."/>
            <person name="Griggs A."/>
            <person name="Gujja S."/>
            <person name="Hansen M."/>
            <person name="Howarth C."/>
            <person name="Imamovic A."/>
            <person name="Larimer J."/>
            <person name="McCowen C."/>
            <person name="Montmayeur A."/>
            <person name="Murphy C."/>
            <person name="Neiman D."/>
            <person name="Pearson M."/>
            <person name="Priest M."/>
            <person name="Roberts A."/>
            <person name="Saif S."/>
            <person name="Shea T."/>
            <person name="Sisk P."/>
            <person name="Sykes S."/>
            <person name="Wortman J."/>
            <person name="Nusbaum C."/>
            <person name="Birren B."/>
        </authorList>
    </citation>
    <scope>NUCLEOTIDE SEQUENCE [LARGE SCALE GENOMIC DNA]</scope>
    <source>
        <strain evidence="1 2">VS20</strain>
    </source>
</reference>
<dbReference type="EMBL" id="JH767140">
    <property type="protein sequence ID" value="EQC38990.1"/>
    <property type="molecule type" value="Genomic_DNA"/>
</dbReference>
<name>T0QY85_SAPDV</name>
<gene>
    <name evidence="1" type="ORF">SDRG_03943</name>
</gene>
<dbReference type="OrthoDB" id="74545at2759"/>
<accession>T0QY85</accession>
<dbReference type="Proteomes" id="UP000030762">
    <property type="component" value="Unassembled WGS sequence"/>
</dbReference>
<proteinExistence type="predicted"/>
<dbReference type="RefSeq" id="XP_008607814.1">
    <property type="nucleotide sequence ID" value="XM_008609592.1"/>
</dbReference>
<dbReference type="InParanoid" id="T0QY85"/>
<dbReference type="AlphaFoldDB" id="T0QY85"/>
<sequence length="150" mass="16989">MKLCERYDIFEETVELDGLEAAFATVSALDLHQFTTLPDHETKFDAKYRVRSLPEVLERAAGMASNLNHEYAACLSQIKGSCPSRAIDTPDKQLLNKQLLGVGKGESYWFWLAQLYSDQFNAEFGTVSFFSRELLPSQLIETIEKTAVSW</sequence>
<evidence type="ECO:0000313" key="2">
    <source>
        <dbReference type="Proteomes" id="UP000030762"/>
    </source>
</evidence>
<dbReference type="VEuPathDB" id="FungiDB:SDRG_03943"/>
<keyword evidence="2" id="KW-1185">Reference proteome</keyword>
<protein>
    <submittedName>
        <fullName evidence="1">Uncharacterized protein</fullName>
    </submittedName>
</protein>
<dbReference type="GeneID" id="19944670"/>
<dbReference type="STRING" id="1156394.T0QY85"/>